<dbReference type="AlphaFoldDB" id="A0A1H8LDE4"/>
<protein>
    <submittedName>
        <fullName evidence="1">Uncharacterized conserved protein YecE, DUF72 family</fullName>
    </submittedName>
</protein>
<dbReference type="PANTHER" id="PTHR30348">
    <property type="entry name" value="UNCHARACTERIZED PROTEIN YECE"/>
    <property type="match status" value="1"/>
</dbReference>
<dbReference type="InterPro" id="IPR002763">
    <property type="entry name" value="DUF72"/>
</dbReference>
<proteinExistence type="predicted"/>
<evidence type="ECO:0000313" key="1">
    <source>
        <dbReference type="EMBL" id="SEO02826.1"/>
    </source>
</evidence>
<organism evidence="1 2">
    <name type="scientific">Flavobacterium sinopsychrotolerans</name>
    <dbReference type="NCBI Taxonomy" id="604089"/>
    <lineage>
        <taxon>Bacteria</taxon>
        <taxon>Pseudomonadati</taxon>
        <taxon>Bacteroidota</taxon>
        <taxon>Flavobacteriia</taxon>
        <taxon>Flavobacteriales</taxon>
        <taxon>Flavobacteriaceae</taxon>
        <taxon>Flavobacterium</taxon>
    </lineage>
</organism>
<gene>
    <name evidence="1" type="ORF">SAMN04487942_1622</name>
</gene>
<reference evidence="2" key="1">
    <citation type="submission" date="2016-10" db="EMBL/GenBank/DDBJ databases">
        <authorList>
            <person name="Varghese N."/>
            <person name="Submissions S."/>
        </authorList>
    </citation>
    <scope>NUCLEOTIDE SEQUENCE [LARGE SCALE GENOMIC DNA]</scope>
    <source>
        <strain evidence="2">CGMCC 1.8704</strain>
    </source>
</reference>
<dbReference type="Pfam" id="PF01904">
    <property type="entry name" value="DUF72"/>
    <property type="match status" value="1"/>
</dbReference>
<dbReference type="STRING" id="604089.SAMN04487942_1622"/>
<dbReference type="Proteomes" id="UP000198657">
    <property type="component" value="Unassembled WGS sequence"/>
</dbReference>
<evidence type="ECO:0000313" key="2">
    <source>
        <dbReference type="Proteomes" id="UP000198657"/>
    </source>
</evidence>
<dbReference type="Gene3D" id="3.20.20.410">
    <property type="entry name" value="Protein of unknown function UPF0759"/>
    <property type="match status" value="1"/>
</dbReference>
<name>A0A1H8LDE4_9FLAO</name>
<sequence>MVQIQLCNGDLFLFINAILIFMSAKNIHIGCSSFYNAKWKNIFYPENIPSAKWFEFYCQHFNTFEINATFYKFPTLRVLENWYKKSPDGFIYSVKAPKVITHIKKFLECRPEIDKLYALCKQGLSDKLGCILFQLPPSFHYSPEKLNLIIESLNPNFKTAVEFRHQSWWSKDVYDQLAKNNIIFCSVSHPTMPSDIIANTFVGCLRLHGNPKMFYSEYSHTDLMNLHETIVNKHLFEEVFIYFNNTASAAGVLNALELRRLFKS</sequence>
<dbReference type="EMBL" id="FODN01000002">
    <property type="protein sequence ID" value="SEO02826.1"/>
    <property type="molecule type" value="Genomic_DNA"/>
</dbReference>
<accession>A0A1H8LDE4</accession>
<keyword evidence="2" id="KW-1185">Reference proteome</keyword>
<dbReference type="PANTHER" id="PTHR30348:SF4">
    <property type="entry name" value="DUF72 DOMAIN-CONTAINING PROTEIN"/>
    <property type="match status" value="1"/>
</dbReference>
<dbReference type="InterPro" id="IPR036520">
    <property type="entry name" value="UPF0759_sf"/>
</dbReference>
<dbReference type="SUPFAM" id="SSF117396">
    <property type="entry name" value="TM1631-like"/>
    <property type="match status" value="1"/>
</dbReference>